<name>A0AAV8X5T0_9CUCU</name>
<protein>
    <recommendedName>
        <fullName evidence="3">SHSP domain-containing protein</fullName>
    </recommendedName>
</protein>
<reference evidence="1" key="1">
    <citation type="journal article" date="2023" name="Insect Mol. Biol.">
        <title>Genome sequencing provides insights into the evolution of gene families encoding plant cell wall-degrading enzymes in longhorned beetles.</title>
        <authorList>
            <person name="Shin N.R."/>
            <person name="Okamura Y."/>
            <person name="Kirsch R."/>
            <person name="Pauchet Y."/>
        </authorList>
    </citation>
    <scope>NUCLEOTIDE SEQUENCE</scope>
    <source>
        <strain evidence="1">RBIC_L_NR</strain>
    </source>
</reference>
<proteinExistence type="predicted"/>
<sequence>MLTTAEKYDKETNFYAKEGTSKVLTQENQFSFESQKSPEDMIYSSGSSSLDLLTPYQRVVDENNEGKITILKDKEIKMNHSSGENSGDMFSSASRLDKASLSVELSKEPLFNNEKCDIYLDSKLAIVIPVKKSTFKR</sequence>
<evidence type="ECO:0000313" key="1">
    <source>
        <dbReference type="EMBL" id="KAJ8934363.1"/>
    </source>
</evidence>
<gene>
    <name evidence="1" type="ORF">NQ314_013404</name>
</gene>
<dbReference type="Proteomes" id="UP001162156">
    <property type="component" value="Unassembled WGS sequence"/>
</dbReference>
<organism evidence="1 2">
    <name type="scientific">Rhamnusium bicolor</name>
    <dbReference type="NCBI Taxonomy" id="1586634"/>
    <lineage>
        <taxon>Eukaryota</taxon>
        <taxon>Metazoa</taxon>
        <taxon>Ecdysozoa</taxon>
        <taxon>Arthropoda</taxon>
        <taxon>Hexapoda</taxon>
        <taxon>Insecta</taxon>
        <taxon>Pterygota</taxon>
        <taxon>Neoptera</taxon>
        <taxon>Endopterygota</taxon>
        <taxon>Coleoptera</taxon>
        <taxon>Polyphaga</taxon>
        <taxon>Cucujiformia</taxon>
        <taxon>Chrysomeloidea</taxon>
        <taxon>Cerambycidae</taxon>
        <taxon>Lepturinae</taxon>
        <taxon>Rhagiini</taxon>
        <taxon>Rhamnusium</taxon>
    </lineage>
</organism>
<accession>A0AAV8X5T0</accession>
<dbReference type="AlphaFoldDB" id="A0AAV8X5T0"/>
<dbReference type="EMBL" id="JANEYF010003732">
    <property type="protein sequence ID" value="KAJ8934363.1"/>
    <property type="molecule type" value="Genomic_DNA"/>
</dbReference>
<comment type="caution">
    <text evidence="1">The sequence shown here is derived from an EMBL/GenBank/DDBJ whole genome shotgun (WGS) entry which is preliminary data.</text>
</comment>
<evidence type="ECO:0000313" key="2">
    <source>
        <dbReference type="Proteomes" id="UP001162156"/>
    </source>
</evidence>
<evidence type="ECO:0008006" key="3">
    <source>
        <dbReference type="Google" id="ProtNLM"/>
    </source>
</evidence>
<keyword evidence="2" id="KW-1185">Reference proteome</keyword>